<feature type="domain" description="Cyclin-like" evidence="7">
    <location>
        <begin position="103"/>
        <end position="191"/>
    </location>
</feature>
<evidence type="ECO:0000256" key="4">
    <source>
        <dbReference type="ARBA" id="ARBA00023306"/>
    </source>
</evidence>
<reference evidence="9 10" key="1">
    <citation type="submission" date="2020-12" db="EMBL/GenBank/DDBJ databases">
        <title>Concerted genomic and epigenomic changes stabilize Arabidopsis allopolyploids.</title>
        <authorList>
            <person name="Chen Z."/>
        </authorList>
    </citation>
    <scope>NUCLEOTIDE SEQUENCE [LARGE SCALE GENOMIC DNA]</scope>
    <source>
        <strain evidence="9">As9502</strain>
        <tissue evidence="9">Leaf</tissue>
    </source>
</reference>
<organism evidence="9 10">
    <name type="scientific">Arabidopsis suecica</name>
    <name type="common">Swedish thale-cress</name>
    <name type="synonym">Cardaminopsis suecica</name>
    <dbReference type="NCBI Taxonomy" id="45249"/>
    <lineage>
        <taxon>Eukaryota</taxon>
        <taxon>Viridiplantae</taxon>
        <taxon>Streptophyta</taxon>
        <taxon>Embryophyta</taxon>
        <taxon>Tracheophyta</taxon>
        <taxon>Spermatophyta</taxon>
        <taxon>Magnoliopsida</taxon>
        <taxon>eudicotyledons</taxon>
        <taxon>Gunneridae</taxon>
        <taxon>Pentapetalae</taxon>
        <taxon>rosids</taxon>
        <taxon>malvids</taxon>
        <taxon>Brassicales</taxon>
        <taxon>Brassicaceae</taxon>
        <taxon>Camelineae</taxon>
        <taxon>Arabidopsis</taxon>
    </lineage>
</organism>
<dbReference type="CDD" id="cd20543">
    <property type="entry name" value="CYCLIN_AtCycD-like_rpt1"/>
    <property type="match status" value="1"/>
</dbReference>
<protein>
    <submittedName>
        <fullName evidence="9">Cyclin-like</fullName>
    </submittedName>
</protein>
<gene>
    <name evidence="9" type="ORF">ISN44_As09g001680</name>
</gene>
<keyword evidence="3 5" id="KW-0195">Cyclin</keyword>
<dbReference type="InterPro" id="IPR048258">
    <property type="entry name" value="Cyclins_cyclin-box"/>
</dbReference>
<dbReference type="SMART" id="SM01332">
    <property type="entry name" value="Cyclin_C"/>
    <property type="match status" value="1"/>
</dbReference>
<feature type="region of interest" description="Disordered" evidence="6">
    <location>
        <begin position="335"/>
        <end position="359"/>
    </location>
</feature>
<dbReference type="Pfam" id="PF00134">
    <property type="entry name" value="Cyclin_N"/>
    <property type="match status" value="1"/>
</dbReference>
<dbReference type="OrthoDB" id="5590282at2759"/>
<dbReference type="PROSITE" id="PS00292">
    <property type="entry name" value="CYCLINS"/>
    <property type="match status" value="1"/>
</dbReference>
<comment type="caution">
    <text evidence="9">The sequence shown here is derived from an EMBL/GenBank/DDBJ whole genome shotgun (WGS) entry which is preliminary data.</text>
</comment>
<sequence length="359" mass="40447">MAENLACGETSESWIIDNDDDDINYGGGFTNEIVYNHQRFSKDDNFGGNGSIPMMGSSSSSSLSEDRIREMLEREIEFCPGTDYVKRLLSGDLDLSVRNQALDWILKVCAHYHFGALCICLSMNYLDRFLTSYELPKDKDWAVQLLAVSCLSLAAKMEETDMPQIVDLQVEDPKFVFEAKTIKRMELLVLNTLNWRLQALTPFSFIDYFVDKISGHVSENLIYRSSRFILNTTKAIEFLDFRPSEIAAAAAVSVSISGETECIDDEKAMSNLLYVKQERVKRCLNLMRTLTGENVPGTSLSQEQPRLAVRVVPASPIGVLEATCLSYKSEERTVESCTNSSQSSPDNNNNNSNKRRRKQ</sequence>
<dbReference type="InterPro" id="IPR006671">
    <property type="entry name" value="Cyclin_N"/>
</dbReference>
<comment type="similarity">
    <text evidence="1">Belongs to the cyclin family. Cyclin D subfamily.</text>
</comment>
<keyword evidence="2" id="KW-0132">Cell division</keyword>
<dbReference type="InterPro" id="IPR004367">
    <property type="entry name" value="Cyclin_C-dom"/>
</dbReference>
<evidence type="ECO:0000259" key="8">
    <source>
        <dbReference type="SMART" id="SM01332"/>
    </source>
</evidence>
<accession>A0A8T2ADE2</accession>
<dbReference type="Pfam" id="PF02984">
    <property type="entry name" value="Cyclin_C"/>
    <property type="match status" value="1"/>
</dbReference>
<proteinExistence type="inferred from homology"/>
<dbReference type="EMBL" id="JAEFBJ010000009">
    <property type="protein sequence ID" value="KAG7571753.1"/>
    <property type="molecule type" value="Genomic_DNA"/>
</dbReference>
<evidence type="ECO:0000313" key="9">
    <source>
        <dbReference type="EMBL" id="KAG7571753.1"/>
    </source>
</evidence>
<dbReference type="FunFam" id="1.10.472.10:FF:000034">
    <property type="entry name" value="D2/4-type cyclin"/>
    <property type="match status" value="1"/>
</dbReference>
<evidence type="ECO:0000256" key="1">
    <source>
        <dbReference type="ARBA" id="ARBA00009065"/>
    </source>
</evidence>
<dbReference type="GO" id="GO:0051301">
    <property type="term" value="P:cell division"/>
    <property type="evidence" value="ECO:0007669"/>
    <property type="project" value="UniProtKB-KW"/>
</dbReference>
<evidence type="ECO:0000259" key="7">
    <source>
        <dbReference type="SMART" id="SM00385"/>
    </source>
</evidence>
<evidence type="ECO:0000256" key="5">
    <source>
        <dbReference type="RuleBase" id="RU000383"/>
    </source>
</evidence>
<dbReference type="FunFam" id="1.10.472.10:FF:000040">
    <property type="entry name" value="D6-type cyclin"/>
    <property type="match status" value="1"/>
</dbReference>
<keyword evidence="4" id="KW-0131">Cell cycle</keyword>
<evidence type="ECO:0000256" key="6">
    <source>
        <dbReference type="SAM" id="MobiDB-lite"/>
    </source>
</evidence>
<dbReference type="InterPro" id="IPR039361">
    <property type="entry name" value="Cyclin"/>
</dbReference>
<evidence type="ECO:0000256" key="2">
    <source>
        <dbReference type="ARBA" id="ARBA00022618"/>
    </source>
</evidence>
<feature type="compositionally biased region" description="Low complexity" evidence="6">
    <location>
        <begin position="339"/>
        <end position="352"/>
    </location>
</feature>
<evidence type="ECO:0000256" key="3">
    <source>
        <dbReference type="ARBA" id="ARBA00023127"/>
    </source>
</evidence>
<dbReference type="AlphaFoldDB" id="A0A8T2ADE2"/>
<keyword evidence="10" id="KW-1185">Reference proteome</keyword>
<name>A0A8T2ADE2_ARASU</name>
<feature type="domain" description="Cyclin C-terminal" evidence="8">
    <location>
        <begin position="200"/>
        <end position="328"/>
    </location>
</feature>
<dbReference type="PANTHER" id="PTHR10177">
    <property type="entry name" value="CYCLINS"/>
    <property type="match status" value="1"/>
</dbReference>
<dbReference type="Proteomes" id="UP000694251">
    <property type="component" value="Chromosome 9"/>
</dbReference>
<dbReference type="CDD" id="cd20544">
    <property type="entry name" value="CYCLIN_AtCycD-like_rpt2"/>
    <property type="match status" value="1"/>
</dbReference>
<dbReference type="SMART" id="SM00385">
    <property type="entry name" value="CYCLIN"/>
    <property type="match status" value="1"/>
</dbReference>
<dbReference type="InterPro" id="IPR013763">
    <property type="entry name" value="Cyclin-like_dom"/>
</dbReference>
<evidence type="ECO:0000313" key="10">
    <source>
        <dbReference type="Proteomes" id="UP000694251"/>
    </source>
</evidence>